<name>A0A286GKQ7_9BACT</name>
<evidence type="ECO:0000313" key="2">
    <source>
        <dbReference type="Proteomes" id="UP000219452"/>
    </source>
</evidence>
<dbReference type="EMBL" id="OCNH01000004">
    <property type="protein sequence ID" value="SOD95564.1"/>
    <property type="molecule type" value="Genomic_DNA"/>
</dbReference>
<sequence>MSWIKYRSLFFLQNALTNSLFVEVVDVVKSEKPLLSAITKVVYQRLARYRI</sequence>
<organism evidence="1 2">
    <name type="scientific">Spirosoma fluviale</name>
    <dbReference type="NCBI Taxonomy" id="1597977"/>
    <lineage>
        <taxon>Bacteria</taxon>
        <taxon>Pseudomonadati</taxon>
        <taxon>Bacteroidota</taxon>
        <taxon>Cytophagia</taxon>
        <taxon>Cytophagales</taxon>
        <taxon>Cytophagaceae</taxon>
        <taxon>Spirosoma</taxon>
    </lineage>
</organism>
<evidence type="ECO:0000313" key="1">
    <source>
        <dbReference type="EMBL" id="SOD95564.1"/>
    </source>
</evidence>
<protein>
    <submittedName>
        <fullName evidence="1">Uncharacterized protein</fullName>
    </submittedName>
</protein>
<keyword evidence="2" id="KW-1185">Reference proteome</keyword>
<reference evidence="2" key="1">
    <citation type="submission" date="2017-09" db="EMBL/GenBank/DDBJ databases">
        <authorList>
            <person name="Varghese N."/>
            <person name="Submissions S."/>
        </authorList>
    </citation>
    <scope>NUCLEOTIDE SEQUENCE [LARGE SCALE GENOMIC DNA]</scope>
    <source>
        <strain evidence="2">DSM 29961</strain>
    </source>
</reference>
<proteinExistence type="predicted"/>
<dbReference type="Proteomes" id="UP000219452">
    <property type="component" value="Unassembled WGS sequence"/>
</dbReference>
<dbReference type="AlphaFoldDB" id="A0A286GKQ7"/>
<gene>
    <name evidence="1" type="ORF">SAMN06269250_4906</name>
</gene>
<accession>A0A286GKQ7</accession>